<dbReference type="GO" id="GO:0003700">
    <property type="term" value="F:DNA-binding transcription factor activity"/>
    <property type="evidence" value="ECO:0007669"/>
    <property type="project" value="InterPro"/>
</dbReference>
<dbReference type="InterPro" id="IPR032783">
    <property type="entry name" value="AraC_lig"/>
</dbReference>
<accession>A0A238JB36</accession>
<evidence type="ECO:0000313" key="7">
    <source>
        <dbReference type="Proteomes" id="UP000225972"/>
    </source>
</evidence>
<reference evidence="7" key="1">
    <citation type="submission" date="2017-05" db="EMBL/GenBank/DDBJ databases">
        <authorList>
            <person name="Rodrigo-Torres L."/>
            <person name="Arahal R. D."/>
            <person name="Lucena T."/>
        </authorList>
    </citation>
    <scope>NUCLEOTIDE SEQUENCE [LARGE SCALE GENOMIC DNA]</scope>
    <source>
        <strain evidence="7">CECT 8649</strain>
    </source>
</reference>
<keyword evidence="3" id="KW-0804">Transcription</keyword>
<dbReference type="GO" id="GO:0043565">
    <property type="term" value="F:sequence-specific DNA binding"/>
    <property type="evidence" value="ECO:0007669"/>
    <property type="project" value="InterPro"/>
</dbReference>
<gene>
    <name evidence="6" type="ORF">TRP8649_01274</name>
</gene>
<keyword evidence="7" id="KW-1185">Reference proteome</keyword>
<sequence length="259" mass="28398">MSDPNRPDRLADLIERFDIAITPVVDEPAHLVVTQSGAGQHILFHKQAQPVPGAQFAALVDWGSKDNPIQRGLPERMEMPVSSPDLQGLVIALTCEAEAHRCGGTSVMRRLAEVIIVRLLRFQFENGCAQIGILSGLSDDRLARALVAMHNRPGHGWTGPDLAAEAGLSPSRFAEIFAQKVGQTPMSYLRQWRLSVARQDLRLGHRVDAVSRRYGYASPEAFSRAFRQKYGVPPLAIRGREGTAPGAKPTLGRLERQLG</sequence>
<feature type="domain" description="HTH araC/xylS-type" evidence="5">
    <location>
        <begin position="140"/>
        <end position="240"/>
    </location>
</feature>
<feature type="region of interest" description="Disordered" evidence="4">
    <location>
        <begin position="238"/>
        <end position="259"/>
    </location>
</feature>
<dbReference type="SMART" id="SM00342">
    <property type="entry name" value="HTH_ARAC"/>
    <property type="match status" value="1"/>
</dbReference>
<dbReference type="PROSITE" id="PS00041">
    <property type="entry name" value="HTH_ARAC_FAMILY_1"/>
    <property type="match status" value="1"/>
</dbReference>
<evidence type="ECO:0000313" key="6">
    <source>
        <dbReference type="EMBL" id="SMX27172.1"/>
    </source>
</evidence>
<dbReference type="InterPro" id="IPR018062">
    <property type="entry name" value="HTH_AraC-typ_CS"/>
</dbReference>
<dbReference type="PROSITE" id="PS01124">
    <property type="entry name" value="HTH_ARAC_FAMILY_2"/>
    <property type="match status" value="1"/>
</dbReference>
<dbReference type="PANTHER" id="PTHR46796:SF7">
    <property type="entry name" value="ARAC FAMILY TRANSCRIPTIONAL REGULATOR"/>
    <property type="match status" value="1"/>
</dbReference>
<dbReference type="RefSeq" id="WP_099243354.1">
    <property type="nucleotide sequence ID" value="NZ_FXXP01000001.1"/>
</dbReference>
<dbReference type="Gene3D" id="1.10.10.60">
    <property type="entry name" value="Homeodomain-like"/>
    <property type="match status" value="2"/>
</dbReference>
<dbReference type="Pfam" id="PF12852">
    <property type="entry name" value="Cupin_6"/>
    <property type="match status" value="1"/>
</dbReference>
<dbReference type="InterPro" id="IPR050204">
    <property type="entry name" value="AraC_XylS_family_regulators"/>
</dbReference>
<protein>
    <submittedName>
        <fullName evidence="6">Transcriptional activator FtrA</fullName>
    </submittedName>
</protein>
<dbReference type="AlphaFoldDB" id="A0A238JB36"/>
<dbReference type="PANTHER" id="PTHR46796">
    <property type="entry name" value="HTH-TYPE TRANSCRIPTIONAL ACTIVATOR RHAS-RELATED"/>
    <property type="match status" value="1"/>
</dbReference>
<dbReference type="Proteomes" id="UP000225972">
    <property type="component" value="Unassembled WGS sequence"/>
</dbReference>
<name>A0A238JB36_9RHOB</name>
<evidence type="ECO:0000259" key="5">
    <source>
        <dbReference type="PROSITE" id="PS01124"/>
    </source>
</evidence>
<proteinExistence type="predicted"/>
<dbReference type="InterPro" id="IPR009057">
    <property type="entry name" value="Homeodomain-like_sf"/>
</dbReference>
<keyword evidence="1" id="KW-0805">Transcription regulation</keyword>
<keyword evidence="2" id="KW-0238">DNA-binding</keyword>
<organism evidence="6 7">
    <name type="scientific">Pelagimonas phthalicica</name>
    <dbReference type="NCBI Taxonomy" id="1037362"/>
    <lineage>
        <taxon>Bacteria</taxon>
        <taxon>Pseudomonadati</taxon>
        <taxon>Pseudomonadota</taxon>
        <taxon>Alphaproteobacteria</taxon>
        <taxon>Rhodobacterales</taxon>
        <taxon>Roseobacteraceae</taxon>
        <taxon>Pelagimonas</taxon>
    </lineage>
</organism>
<evidence type="ECO:0000256" key="2">
    <source>
        <dbReference type="ARBA" id="ARBA00023125"/>
    </source>
</evidence>
<dbReference type="SUPFAM" id="SSF46689">
    <property type="entry name" value="Homeodomain-like"/>
    <property type="match status" value="2"/>
</dbReference>
<evidence type="ECO:0000256" key="1">
    <source>
        <dbReference type="ARBA" id="ARBA00023015"/>
    </source>
</evidence>
<evidence type="ECO:0000256" key="3">
    <source>
        <dbReference type="ARBA" id="ARBA00023163"/>
    </source>
</evidence>
<dbReference type="InterPro" id="IPR018060">
    <property type="entry name" value="HTH_AraC"/>
</dbReference>
<evidence type="ECO:0000256" key="4">
    <source>
        <dbReference type="SAM" id="MobiDB-lite"/>
    </source>
</evidence>
<dbReference type="OrthoDB" id="9783876at2"/>
<dbReference type="Pfam" id="PF12833">
    <property type="entry name" value="HTH_18"/>
    <property type="match status" value="1"/>
</dbReference>
<dbReference type="EMBL" id="FXXP01000001">
    <property type="protein sequence ID" value="SMX27172.1"/>
    <property type="molecule type" value="Genomic_DNA"/>
</dbReference>